<protein>
    <submittedName>
        <fullName evidence="2">SAM-dependent methyltransferase</fullName>
    </submittedName>
</protein>
<evidence type="ECO:0000313" key="2">
    <source>
        <dbReference type="EMBL" id="PQA87894.1"/>
    </source>
</evidence>
<dbReference type="SUPFAM" id="SSF53335">
    <property type="entry name" value="S-adenosyl-L-methionine-dependent methyltransferases"/>
    <property type="match status" value="1"/>
</dbReference>
<dbReference type="Proteomes" id="UP000239504">
    <property type="component" value="Unassembled WGS sequence"/>
</dbReference>
<dbReference type="EMBL" id="PJCH01000005">
    <property type="protein sequence ID" value="PQA87894.1"/>
    <property type="molecule type" value="Genomic_DNA"/>
</dbReference>
<evidence type="ECO:0000256" key="1">
    <source>
        <dbReference type="SAM" id="MobiDB-lite"/>
    </source>
</evidence>
<feature type="region of interest" description="Disordered" evidence="1">
    <location>
        <begin position="1"/>
        <end position="24"/>
    </location>
</feature>
<dbReference type="CDD" id="cd02440">
    <property type="entry name" value="AdoMet_MTases"/>
    <property type="match status" value="1"/>
</dbReference>
<dbReference type="RefSeq" id="WP_104829139.1">
    <property type="nucleotide sequence ID" value="NZ_PJCH01000005.1"/>
</dbReference>
<dbReference type="GO" id="GO:0008168">
    <property type="term" value="F:methyltransferase activity"/>
    <property type="evidence" value="ECO:0007669"/>
    <property type="project" value="UniProtKB-KW"/>
</dbReference>
<keyword evidence="3" id="KW-1185">Reference proteome</keyword>
<keyword evidence="2" id="KW-0489">Methyltransferase</keyword>
<dbReference type="InterPro" id="IPR029063">
    <property type="entry name" value="SAM-dependent_MTases_sf"/>
</dbReference>
<dbReference type="OrthoDB" id="5525831at2"/>
<dbReference type="PANTHER" id="PTHR20974:SF0">
    <property type="entry name" value="UPF0585 PROTEIN CG18661"/>
    <property type="match status" value="1"/>
</dbReference>
<evidence type="ECO:0000313" key="3">
    <source>
        <dbReference type="Proteomes" id="UP000239504"/>
    </source>
</evidence>
<feature type="compositionally biased region" description="Basic and acidic residues" evidence="1">
    <location>
        <begin position="1"/>
        <end position="18"/>
    </location>
</feature>
<sequence>MTKTPKETALENRAHDGAKLFSPSTERNRDAIRDVFLKTMPQKGRILEIGGGTGEHAVHLARALPDAEWRTGDPDEKARASIAAWIADAGLSNLSGPHAIDVTQADWGVEDRAPFAGIVSINMIHIAPFAAAKGLFAGAGRLLAPGGKLFLYGPFSRKGAHTAPSNEAFDASLKARDPRWGVRDLERDILPLAQENGLSLDAVVEMPANNFSVVFTKD</sequence>
<dbReference type="GO" id="GO:0032259">
    <property type="term" value="P:methylation"/>
    <property type="evidence" value="ECO:0007669"/>
    <property type="project" value="UniProtKB-KW"/>
</dbReference>
<name>A0A2S7K5V0_9PROT</name>
<dbReference type="PANTHER" id="PTHR20974">
    <property type="entry name" value="UPF0585 PROTEIN CG18661"/>
    <property type="match status" value="1"/>
</dbReference>
<organism evidence="2 3">
    <name type="scientific">Hyphococcus luteus</name>
    <dbReference type="NCBI Taxonomy" id="2058213"/>
    <lineage>
        <taxon>Bacteria</taxon>
        <taxon>Pseudomonadati</taxon>
        <taxon>Pseudomonadota</taxon>
        <taxon>Alphaproteobacteria</taxon>
        <taxon>Parvularculales</taxon>
        <taxon>Parvularculaceae</taxon>
        <taxon>Hyphococcus</taxon>
    </lineage>
</organism>
<reference evidence="2 3" key="1">
    <citation type="submission" date="2017-12" db="EMBL/GenBank/DDBJ databases">
        <authorList>
            <person name="Hurst M.R.H."/>
        </authorList>
    </citation>
    <scope>NUCLEOTIDE SEQUENCE [LARGE SCALE GENOMIC DNA]</scope>
    <source>
        <strain evidence="2 3">SY-3-19</strain>
    </source>
</reference>
<gene>
    <name evidence="2" type="ORF">CW354_05970</name>
</gene>
<dbReference type="AlphaFoldDB" id="A0A2S7K5V0"/>
<dbReference type="InterPro" id="IPR010342">
    <property type="entry name" value="DUF938"/>
</dbReference>
<keyword evidence="2" id="KW-0808">Transferase</keyword>
<dbReference type="Pfam" id="PF06080">
    <property type="entry name" value="DUF938"/>
    <property type="match status" value="1"/>
</dbReference>
<dbReference type="Gene3D" id="3.40.50.150">
    <property type="entry name" value="Vaccinia Virus protein VP39"/>
    <property type="match status" value="1"/>
</dbReference>
<accession>A0A2S7K5V0</accession>
<comment type="caution">
    <text evidence="2">The sequence shown here is derived from an EMBL/GenBank/DDBJ whole genome shotgun (WGS) entry which is preliminary data.</text>
</comment>
<proteinExistence type="predicted"/>